<dbReference type="EMBL" id="CP117692">
    <property type="protein sequence ID" value="WDC81725.1"/>
    <property type="molecule type" value="Genomic_DNA"/>
</dbReference>
<protein>
    <submittedName>
        <fullName evidence="1">Uncharacterized protein</fullName>
    </submittedName>
</protein>
<gene>
    <name evidence="1" type="ORF">PSR59_08810</name>
</gene>
<dbReference type="Proteomes" id="UP001222683">
    <property type="component" value="Chromosome"/>
</dbReference>
<evidence type="ECO:0000313" key="1">
    <source>
        <dbReference type="EMBL" id="WDC81725.1"/>
    </source>
</evidence>
<organism evidence="1 2">
    <name type="scientific">Ligilactobacillus ruminis</name>
    <dbReference type="NCBI Taxonomy" id="1623"/>
    <lineage>
        <taxon>Bacteria</taxon>
        <taxon>Bacillati</taxon>
        <taxon>Bacillota</taxon>
        <taxon>Bacilli</taxon>
        <taxon>Lactobacillales</taxon>
        <taxon>Lactobacillaceae</taxon>
        <taxon>Ligilactobacillus</taxon>
    </lineage>
</organism>
<reference evidence="1" key="1">
    <citation type="submission" date="2023-02" db="EMBL/GenBank/DDBJ databases">
        <title>Complete genome sequence of Lactobacillus ruminis CACC888 isolated from Pig feces.</title>
        <authorList>
            <person name="Park S."/>
            <person name="Park M.A."/>
            <person name="Kim D.-H."/>
            <person name="Kim Y."/>
        </authorList>
    </citation>
    <scope>NUCLEOTIDE SEQUENCE</scope>
    <source>
        <strain evidence="1">CACC888</strain>
    </source>
</reference>
<dbReference type="RefSeq" id="WP_273744863.1">
    <property type="nucleotide sequence ID" value="NZ_CP117692.1"/>
</dbReference>
<accession>A0AAQ2XK68</accession>
<proteinExistence type="predicted"/>
<evidence type="ECO:0000313" key="2">
    <source>
        <dbReference type="Proteomes" id="UP001222683"/>
    </source>
</evidence>
<sequence length="242" mass="28904">MEETMVSTDYFESYMSFVKKTYPRFYKECYQTYLEKDKRYFKEIINAIYKLFLHISILKEVSSKNTYFLEETEKITYSILFLIPTNDSYSINSFSRALSESVLRLILLNNKNNTNLSQSDISKMSFNNIKKEIDKNNFLFSRKNKFVYLYNLFAVSSKKLHSPGISIANHTFFDEQFDEKYELKKMSSVFQQINKIFLEFIIPDVFELASEDISLSNSIKIKKLLSRKEFNLYKKYLSKNQR</sequence>
<name>A0AAQ2XK68_9LACO</name>
<dbReference type="AlphaFoldDB" id="A0AAQ2XK68"/>